<reference evidence="1" key="1">
    <citation type="journal article" date="2020" name="Ecol. Evol.">
        <title>Genome structure and content of the rice root-knot nematode (Meloidogyne graminicola).</title>
        <authorList>
            <person name="Phan N.T."/>
            <person name="Danchin E.G.J."/>
            <person name="Klopp C."/>
            <person name="Perfus-Barbeoch L."/>
            <person name="Kozlowski D.K."/>
            <person name="Koutsovoulos G.D."/>
            <person name="Lopez-Roques C."/>
            <person name="Bouchez O."/>
            <person name="Zahm M."/>
            <person name="Besnard G."/>
            <person name="Bellafiore S."/>
        </authorList>
    </citation>
    <scope>NUCLEOTIDE SEQUENCE</scope>
    <source>
        <strain evidence="1">VN-18</strain>
    </source>
</reference>
<proteinExistence type="predicted"/>
<gene>
    <name evidence="1" type="ORF">Mgra_00005262</name>
</gene>
<name>A0A8S9ZQ03_9BILA</name>
<protein>
    <submittedName>
        <fullName evidence="1">Uncharacterized protein</fullName>
    </submittedName>
</protein>
<accession>A0A8S9ZQ03</accession>
<keyword evidence="2" id="KW-1185">Reference proteome</keyword>
<evidence type="ECO:0000313" key="1">
    <source>
        <dbReference type="EMBL" id="KAF7635293.1"/>
    </source>
</evidence>
<comment type="caution">
    <text evidence="1">The sequence shown here is derived from an EMBL/GenBank/DDBJ whole genome shotgun (WGS) entry which is preliminary data.</text>
</comment>
<dbReference type="OrthoDB" id="5899567at2759"/>
<sequence>MANSKQNSSKEINENEKPSHEDLLADKLVDIVIKQVEENTFLPRFFSVCKLPEKRKPLVSREKSVTSIERIVFPSKLEDLYTVNSKDVRNVATDISLYDIGITMQYRSEDYGFDSSFQMGQVDEEEPKLDMKSRKILGTVSTQTATEAFLNQFISDFI</sequence>
<dbReference type="Proteomes" id="UP000605970">
    <property type="component" value="Unassembled WGS sequence"/>
</dbReference>
<organism evidence="1 2">
    <name type="scientific">Meloidogyne graminicola</name>
    <dbReference type="NCBI Taxonomy" id="189291"/>
    <lineage>
        <taxon>Eukaryota</taxon>
        <taxon>Metazoa</taxon>
        <taxon>Ecdysozoa</taxon>
        <taxon>Nematoda</taxon>
        <taxon>Chromadorea</taxon>
        <taxon>Rhabditida</taxon>
        <taxon>Tylenchina</taxon>
        <taxon>Tylenchomorpha</taxon>
        <taxon>Tylenchoidea</taxon>
        <taxon>Meloidogynidae</taxon>
        <taxon>Meloidogyninae</taxon>
        <taxon>Meloidogyne</taxon>
    </lineage>
</organism>
<evidence type="ECO:0000313" key="2">
    <source>
        <dbReference type="Proteomes" id="UP000605970"/>
    </source>
</evidence>
<dbReference type="AlphaFoldDB" id="A0A8S9ZQ03"/>
<dbReference type="EMBL" id="JABEBT010000044">
    <property type="protein sequence ID" value="KAF7635293.1"/>
    <property type="molecule type" value="Genomic_DNA"/>
</dbReference>